<dbReference type="AlphaFoldDB" id="A0A382DUF7"/>
<sequence length="68" mass="8100">MQESHSFFTRMVDELVEFSEHDAELSDGIKWLDNQAQKKGLSFYDMVFEVLYKHDVNSKAKEWLNSRN</sequence>
<proteinExistence type="predicted"/>
<name>A0A382DUF7_9ZZZZ</name>
<reference evidence="1" key="1">
    <citation type="submission" date="2018-05" db="EMBL/GenBank/DDBJ databases">
        <authorList>
            <person name="Lanie J.A."/>
            <person name="Ng W.-L."/>
            <person name="Kazmierczak K.M."/>
            <person name="Andrzejewski T.M."/>
            <person name="Davidsen T.M."/>
            <person name="Wayne K.J."/>
            <person name="Tettelin H."/>
            <person name="Glass J.I."/>
            <person name="Rusch D."/>
            <person name="Podicherti R."/>
            <person name="Tsui H.-C.T."/>
            <person name="Winkler M.E."/>
        </authorList>
    </citation>
    <scope>NUCLEOTIDE SEQUENCE</scope>
</reference>
<protein>
    <submittedName>
        <fullName evidence="1">Uncharacterized protein</fullName>
    </submittedName>
</protein>
<accession>A0A382DUF7</accession>
<dbReference type="EMBL" id="UINC01040848">
    <property type="protein sequence ID" value="SVB41293.1"/>
    <property type="molecule type" value="Genomic_DNA"/>
</dbReference>
<evidence type="ECO:0000313" key="1">
    <source>
        <dbReference type="EMBL" id="SVB41293.1"/>
    </source>
</evidence>
<organism evidence="1">
    <name type="scientific">marine metagenome</name>
    <dbReference type="NCBI Taxonomy" id="408172"/>
    <lineage>
        <taxon>unclassified sequences</taxon>
        <taxon>metagenomes</taxon>
        <taxon>ecological metagenomes</taxon>
    </lineage>
</organism>
<gene>
    <name evidence="1" type="ORF">METZ01_LOCUS194147</name>
</gene>